<evidence type="ECO:0000256" key="5">
    <source>
        <dbReference type="SAM" id="MobiDB-lite"/>
    </source>
</evidence>
<reference evidence="8" key="1">
    <citation type="journal article" date="2020" name="J. Eukaryot. Microbiol.">
        <title>De novo Sequencing, Assembly and Annotation of the Transcriptome for the Free-Living Testate Amoeba Arcella intermedia.</title>
        <authorList>
            <person name="Ribeiro G.M."/>
            <person name="Porfirio-Sousa A.L."/>
            <person name="Maurer-Alcala X.X."/>
            <person name="Katz L.A."/>
            <person name="Lahr D.J.G."/>
        </authorList>
    </citation>
    <scope>NUCLEOTIDE SEQUENCE</scope>
</reference>
<dbReference type="EMBL" id="GIBP01007351">
    <property type="protein sequence ID" value="NDV36320.1"/>
    <property type="molecule type" value="Transcribed_RNA"/>
</dbReference>
<dbReference type="Pfam" id="PF17035">
    <property type="entry name" value="BET"/>
    <property type="match status" value="1"/>
</dbReference>
<evidence type="ECO:0000256" key="3">
    <source>
        <dbReference type="ARBA" id="ARBA00023163"/>
    </source>
</evidence>
<dbReference type="PROSITE" id="PS50014">
    <property type="entry name" value="BROMODOMAIN_2"/>
    <property type="match status" value="1"/>
</dbReference>
<dbReference type="SMART" id="SM00297">
    <property type="entry name" value="BROMO"/>
    <property type="match status" value="1"/>
</dbReference>
<feature type="domain" description="Bromo" evidence="6">
    <location>
        <begin position="19"/>
        <end position="91"/>
    </location>
</feature>
<evidence type="ECO:0000259" key="7">
    <source>
        <dbReference type="PROSITE" id="PS51525"/>
    </source>
</evidence>
<proteinExistence type="predicted"/>
<evidence type="ECO:0000256" key="1">
    <source>
        <dbReference type="ARBA" id="ARBA00023015"/>
    </source>
</evidence>
<keyword evidence="2 4" id="KW-0103">Bromodomain</keyword>
<evidence type="ECO:0000256" key="4">
    <source>
        <dbReference type="PROSITE-ProRule" id="PRU00035"/>
    </source>
</evidence>
<dbReference type="InterPro" id="IPR027353">
    <property type="entry name" value="NET_dom"/>
</dbReference>
<dbReference type="PANTHER" id="PTHR45926">
    <property type="entry name" value="OSJNBA0053K19.4 PROTEIN"/>
    <property type="match status" value="1"/>
</dbReference>
<evidence type="ECO:0008006" key="9">
    <source>
        <dbReference type="Google" id="ProtNLM"/>
    </source>
</evidence>
<dbReference type="InterPro" id="IPR036427">
    <property type="entry name" value="Bromodomain-like_sf"/>
</dbReference>
<dbReference type="SUPFAM" id="SSF47370">
    <property type="entry name" value="Bromodomain"/>
    <property type="match status" value="1"/>
</dbReference>
<dbReference type="Gene3D" id="1.20.1270.220">
    <property type="match status" value="1"/>
</dbReference>
<dbReference type="Pfam" id="PF00439">
    <property type="entry name" value="Bromodomain"/>
    <property type="match status" value="1"/>
</dbReference>
<sequence length="212" mass="24255">MSLPAAQVEQCKKIVQQLKAHKSAWPFLEPVDPIALSIPDYPEIIKNPMDLRTVEENLDNDEYHSLDEFAEDVRLIWSNAETYNGHNHQVTKLGKQLHSIFEKRFQAIKKKEDKPKTSKQSQAPPQQPPPKTKTKPSVQEMNYEEKRQLCQTINSLDTDGVIAVVKLLYKASPELFKASSQDTELEISMEAVDTAILRDLEKLTKNLPKETF</sequence>
<protein>
    <recommendedName>
        <fullName evidence="9">Bromo domain-containing protein</fullName>
    </recommendedName>
</protein>
<evidence type="ECO:0000259" key="6">
    <source>
        <dbReference type="PROSITE" id="PS50014"/>
    </source>
</evidence>
<dbReference type="PRINTS" id="PR00503">
    <property type="entry name" value="BROMODOMAIN"/>
</dbReference>
<accession>A0A6B2LHN7</accession>
<evidence type="ECO:0000256" key="2">
    <source>
        <dbReference type="ARBA" id="ARBA00023117"/>
    </source>
</evidence>
<organism evidence="8">
    <name type="scientific">Arcella intermedia</name>
    <dbReference type="NCBI Taxonomy" id="1963864"/>
    <lineage>
        <taxon>Eukaryota</taxon>
        <taxon>Amoebozoa</taxon>
        <taxon>Tubulinea</taxon>
        <taxon>Elardia</taxon>
        <taxon>Arcellinida</taxon>
        <taxon>Sphaerothecina</taxon>
        <taxon>Arcellidae</taxon>
        <taxon>Arcella</taxon>
    </lineage>
</organism>
<feature type="region of interest" description="Disordered" evidence="5">
    <location>
        <begin position="111"/>
        <end position="141"/>
    </location>
</feature>
<dbReference type="Gene3D" id="1.20.920.10">
    <property type="entry name" value="Bromodomain-like"/>
    <property type="match status" value="1"/>
</dbReference>
<name>A0A6B2LHN7_9EUKA</name>
<dbReference type="InterPro" id="IPR001487">
    <property type="entry name" value="Bromodomain"/>
</dbReference>
<keyword evidence="1" id="KW-0805">Transcription regulation</keyword>
<dbReference type="AlphaFoldDB" id="A0A6B2LHN7"/>
<dbReference type="PROSITE" id="PS51525">
    <property type="entry name" value="NET"/>
    <property type="match status" value="1"/>
</dbReference>
<dbReference type="InterPro" id="IPR038336">
    <property type="entry name" value="NET_sf"/>
</dbReference>
<evidence type="ECO:0000313" key="8">
    <source>
        <dbReference type="EMBL" id="NDV36320.1"/>
    </source>
</evidence>
<keyword evidence="3" id="KW-0804">Transcription</keyword>
<feature type="domain" description="NET" evidence="7">
    <location>
        <begin position="131"/>
        <end position="212"/>
    </location>
</feature>